<dbReference type="PROSITE" id="PS50984">
    <property type="entry name" value="TRUD"/>
    <property type="match status" value="1"/>
</dbReference>
<proteinExistence type="inferred from homology"/>
<dbReference type="GO" id="GO:0001522">
    <property type="term" value="P:pseudouridine synthesis"/>
    <property type="evidence" value="ECO:0007669"/>
    <property type="project" value="InterPro"/>
</dbReference>
<name>A0A094ZS97_SCHHA</name>
<evidence type="ECO:0000259" key="4">
    <source>
        <dbReference type="PROSITE" id="PS50984"/>
    </source>
</evidence>
<dbReference type="PANTHER" id="PTHR13326:SF21">
    <property type="entry name" value="PSEUDOURIDYLATE SYNTHASE PUS7L"/>
    <property type="match status" value="1"/>
</dbReference>
<dbReference type="Gene3D" id="3.30.2350.20">
    <property type="entry name" value="TruD, catalytic domain"/>
    <property type="match status" value="2"/>
</dbReference>
<dbReference type="PANTHER" id="PTHR13326">
    <property type="entry name" value="TRNA PSEUDOURIDINE SYNTHASE D"/>
    <property type="match status" value="1"/>
</dbReference>
<dbReference type="AlphaFoldDB" id="A0A094ZS97"/>
<dbReference type="InterPro" id="IPR011760">
    <property type="entry name" value="PsdUridine_synth_TruD_insert"/>
</dbReference>
<dbReference type="PROSITE" id="PS01268">
    <property type="entry name" value="UPF0024"/>
    <property type="match status" value="1"/>
</dbReference>
<comment type="similarity">
    <text evidence="1">Belongs to the pseudouridine synthase TruD family.</text>
</comment>
<dbReference type="InterPro" id="IPR020119">
    <property type="entry name" value="PsdUridine_synth_TruD_CS"/>
</dbReference>
<dbReference type="CDD" id="cd02576">
    <property type="entry name" value="PseudoU_synth_ScPUS7"/>
    <property type="match status" value="1"/>
</dbReference>
<dbReference type="GO" id="GO:0009982">
    <property type="term" value="F:pseudouridine synthase activity"/>
    <property type="evidence" value="ECO:0007669"/>
    <property type="project" value="InterPro"/>
</dbReference>
<dbReference type="InterPro" id="IPR020103">
    <property type="entry name" value="PsdUridine_synth_cat_dom_sf"/>
</dbReference>
<protein>
    <submittedName>
        <fullName evidence="5">Pseudouridylate synthase 7-like protein</fullName>
    </submittedName>
</protein>
<dbReference type="GO" id="GO:0005634">
    <property type="term" value="C:nucleus"/>
    <property type="evidence" value="ECO:0007669"/>
    <property type="project" value="TreeGrafter"/>
</dbReference>
<organism evidence="5">
    <name type="scientific">Schistosoma haematobium</name>
    <name type="common">Blood fluke</name>
    <dbReference type="NCBI Taxonomy" id="6185"/>
    <lineage>
        <taxon>Eukaryota</taxon>
        <taxon>Metazoa</taxon>
        <taxon>Spiralia</taxon>
        <taxon>Lophotrochozoa</taxon>
        <taxon>Platyhelminthes</taxon>
        <taxon>Trematoda</taxon>
        <taxon>Digenea</taxon>
        <taxon>Strigeidida</taxon>
        <taxon>Schistosomatoidea</taxon>
        <taxon>Schistosomatidae</taxon>
        <taxon>Schistosoma</taxon>
    </lineage>
</organism>
<evidence type="ECO:0000313" key="5">
    <source>
        <dbReference type="EMBL" id="KGB37052.1"/>
    </source>
</evidence>
<dbReference type="STRING" id="6185.A0A094ZS97"/>
<keyword evidence="2" id="KW-0819">tRNA processing</keyword>
<dbReference type="EMBL" id="KL250839">
    <property type="protein sequence ID" value="KGB37052.1"/>
    <property type="molecule type" value="Genomic_DNA"/>
</dbReference>
<keyword evidence="3" id="KW-0413">Isomerase</keyword>
<dbReference type="PIRSF" id="PIRSF037016">
    <property type="entry name" value="Pseudouridin_synth_euk_prd"/>
    <property type="match status" value="1"/>
</dbReference>
<dbReference type="SUPFAM" id="SSF55120">
    <property type="entry name" value="Pseudouridine synthase"/>
    <property type="match status" value="1"/>
</dbReference>
<reference evidence="5" key="1">
    <citation type="journal article" date="2012" name="Nat. Genet.">
        <title>Whole-genome sequence of Schistosoma haematobium.</title>
        <authorList>
            <person name="Young N.D."/>
            <person name="Jex A.R."/>
            <person name="Li B."/>
            <person name="Liu S."/>
            <person name="Yang L."/>
            <person name="Xiong Z."/>
            <person name="Li Y."/>
            <person name="Cantacessi C."/>
            <person name="Hall R.S."/>
            <person name="Xu X."/>
            <person name="Chen F."/>
            <person name="Wu X."/>
            <person name="Zerlotini A."/>
            <person name="Oliveira G."/>
            <person name="Hofmann A."/>
            <person name="Zhang G."/>
            <person name="Fang X."/>
            <person name="Kang Y."/>
            <person name="Campbell B.E."/>
            <person name="Loukas A."/>
            <person name="Ranganathan S."/>
            <person name="Rollinson D."/>
            <person name="Rinaldi G."/>
            <person name="Brindley P.J."/>
            <person name="Yang H."/>
            <person name="Wang J."/>
            <person name="Wang J."/>
            <person name="Gasser R.B."/>
        </authorList>
    </citation>
    <scope>NUCLEOTIDE SEQUENCE [LARGE SCALE GENOMIC DNA]</scope>
</reference>
<feature type="domain" description="TRUD" evidence="4">
    <location>
        <begin position="241"/>
        <end position="501"/>
    </location>
</feature>
<sequence length="640" mass="72081">MDSKRPKLCSLETDNADNEVDILQPREVGITTFVQPLVQGFDATLKNRWEDFIVREFRGQNYAKLTDLAPIPDPTPEAYDFNMEKKLEVHLSGLQNLSRGDSEVLKIKAPDYKADRTQIHQAIRALFPSLESTTSKDGNENIIVVHRKDHPEAKGSRHSKRKANGMSKSAPYCHFVLYKEGKDTLSAIQVLSRFLHVGPSIFSFAGTKDRRAITTQFVTAKGINSKTLSLLNARLHGLRLGNFSYVSSPLFLGDLDGNQFVVVLRYLIRSKWADAIDLILKPTYAGSVCYTLHNIMLDLPFLRKVKEKFLQSGDAKGCADDCPLGIEKTLLLGIAKYGKTLDAIQMLPRNLRQLYVHSYQSFLWNHVASLRMTRQNPGDFFAKPGDLYYNDQNVITTDNYEDDINFDESVLETDNSSISSANSLPSSKLSFIHPLVVGENEKIPLNSVVLPVPGYAVQYPKNNSADWYTELLKEDCLTVKDFSHSVNQSKSKTGLLDPKFDPHNDLRFIGNDRSICQFFLLPSQCTCRICILAKFHCCCRDFALPGSYRKLIVVPENVKYEFHEYSNPDIPLVKSDLQLLNGTITSSILTPASQNETQNNDICLDKDGKQQAIVLTFNLPKSSYATMAIRELTKTVIEKK</sequence>
<dbReference type="GO" id="GO:0003723">
    <property type="term" value="F:RNA binding"/>
    <property type="evidence" value="ECO:0007669"/>
    <property type="project" value="InterPro"/>
</dbReference>
<evidence type="ECO:0000256" key="2">
    <source>
        <dbReference type="ARBA" id="ARBA00022694"/>
    </source>
</evidence>
<dbReference type="Pfam" id="PF01142">
    <property type="entry name" value="TruD"/>
    <property type="match status" value="2"/>
</dbReference>
<accession>A0A094ZS97</accession>
<dbReference type="InterPro" id="IPR001656">
    <property type="entry name" value="PsdUridine_synth_TruD"/>
</dbReference>
<evidence type="ECO:0000256" key="1">
    <source>
        <dbReference type="ARBA" id="ARBA00007953"/>
    </source>
</evidence>
<dbReference type="InterPro" id="IPR042214">
    <property type="entry name" value="TruD_catalytic"/>
</dbReference>
<dbReference type="GO" id="GO:0008033">
    <property type="term" value="P:tRNA processing"/>
    <property type="evidence" value="ECO:0007669"/>
    <property type="project" value="UniProtKB-KW"/>
</dbReference>
<gene>
    <name evidence="5" type="ORF">MS3_05368</name>
</gene>
<evidence type="ECO:0000256" key="3">
    <source>
        <dbReference type="ARBA" id="ARBA00023235"/>
    </source>
</evidence>